<dbReference type="EMBL" id="JADBEL010000009">
    <property type="protein sequence ID" value="MBE1554823.1"/>
    <property type="molecule type" value="Genomic_DNA"/>
</dbReference>
<accession>A0A927R4F2</accession>
<organism evidence="1 2">
    <name type="scientific">Sporosarcina limicola</name>
    <dbReference type="NCBI Taxonomy" id="34101"/>
    <lineage>
        <taxon>Bacteria</taxon>
        <taxon>Bacillati</taxon>
        <taxon>Bacillota</taxon>
        <taxon>Bacilli</taxon>
        <taxon>Bacillales</taxon>
        <taxon>Caryophanaceae</taxon>
        <taxon>Sporosarcina</taxon>
    </lineage>
</organism>
<reference evidence="1" key="1">
    <citation type="submission" date="2020-10" db="EMBL/GenBank/DDBJ databases">
        <title>Genomic Encyclopedia of Type Strains, Phase IV (KMG-IV): sequencing the most valuable type-strain genomes for metagenomic binning, comparative biology and taxonomic classification.</title>
        <authorList>
            <person name="Goeker M."/>
        </authorList>
    </citation>
    <scope>NUCLEOTIDE SEQUENCE</scope>
    <source>
        <strain evidence="1">DSM 13886</strain>
    </source>
</reference>
<dbReference type="AlphaFoldDB" id="A0A927R4F2"/>
<keyword evidence="2" id="KW-1185">Reference proteome</keyword>
<dbReference type="Proteomes" id="UP000658225">
    <property type="component" value="Unassembled WGS sequence"/>
</dbReference>
<gene>
    <name evidence="1" type="ORF">H4683_001901</name>
</gene>
<sequence>METEGYIGVRRDVDMDMKEQDGINLIDKVIADDNLWSAYRKVRSNKGCSWH</sequence>
<dbReference type="RefSeq" id="WP_225942010.1">
    <property type="nucleotide sequence ID" value="NZ_JADBEL010000009.1"/>
</dbReference>
<protein>
    <submittedName>
        <fullName evidence="1">Uncharacterized protein</fullName>
    </submittedName>
</protein>
<evidence type="ECO:0000313" key="2">
    <source>
        <dbReference type="Proteomes" id="UP000658225"/>
    </source>
</evidence>
<comment type="caution">
    <text evidence="1">The sequence shown here is derived from an EMBL/GenBank/DDBJ whole genome shotgun (WGS) entry which is preliminary data.</text>
</comment>
<proteinExistence type="predicted"/>
<name>A0A927R4F2_9BACL</name>
<evidence type="ECO:0000313" key="1">
    <source>
        <dbReference type="EMBL" id="MBE1554823.1"/>
    </source>
</evidence>